<comment type="subcellular location">
    <subcellularLocation>
        <location evidence="2">Membrane</location>
    </subcellularLocation>
</comment>
<keyword evidence="10 11" id="KW-0472">Membrane</keyword>
<dbReference type="SUPFAM" id="SSF158472">
    <property type="entry name" value="HAMP domain-like"/>
    <property type="match status" value="1"/>
</dbReference>
<dbReference type="PROSITE" id="PS50885">
    <property type="entry name" value="HAMP"/>
    <property type="match status" value="1"/>
</dbReference>
<keyword evidence="4" id="KW-0597">Phosphoprotein</keyword>
<keyword evidence="15" id="KW-1185">Reference proteome</keyword>
<dbReference type="SMART" id="SM00388">
    <property type="entry name" value="HisKA"/>
    <property type="match status" value="1"/>
</dbReference>
<gene>
    <name evidence="14" type="primary">cusS_2</name>
    <name evidence="14" type="ORF">IMCC3135_17855</name>
</gene>
<dbReference type="EC" id="2.7.13.3" evidence="3"/>
<evidence type="ECO:0000256" key="8">
    <source>
        <dbReference type="ARBA" id="ARBA00022989"/>
    </source>
</evidence>
<dbReference type="InterPro" id="IPR036097">
    <property type="entry name" value="HisK_dim/P_sf"/>
</dbReference>
<dbReference type="Gene3D" id="1.10.287.130">
    <property type="match status" value="1"/>
</dbReference>
<comment type="catalytic activity">
    <reaction evidence="1">
        <text>ATP + protein L-histidine = ADP + protein N-phospho-L-histidine.</text>
        <dbReference type="EC" id="2.7.13.3"/>
    </reaction>
</comment>
<feature type="domain" description="HAMP" evidence="13">
    <location>
        <begin position="166"/>
        <end position="219"/>
    </location>
</feature>
<keyword evidence="6 11" id="KW-0812">Transmembrane</keyword>
<evidence type="ECO:0000256" key="10">
    <source>
        <dbReference type="ARBA" id="ARBA00023136"/>
    </source>
</evidence>
<dbReference type="PROSITE" id="PS50109">
    <property type="entry name" value="HIS_KIN"/>
    <property type="match status" value="1"/>
</dbReference>
<dbReference type="PANTHER" id="PTHR45436:SF8">
    <property type="entry name" value="HISTIDINE KINASE"/>
    <property type="match status" value="1"/>
</dbReference>
<dbReference type="KEGG" id="gai:IMCC3135_17855"/>
<dbReference type="InterPro" id="IPR036890">
    <property type="entry name" value="HATPase_C_sf"/>
</dbReference>
<feature type="transmembrane region" description="Helical" evidence="11">
    <location>
        <begin position="148"/>
        <end position="169"/>
    </location>
</feature>
<dbReference type="InterPro" id="IPR004358">
    <property type="entry name" value="Sig_transdc_His_kin-like_C"/>
</dbReference>
<dbReference type="CDD" id="cd00075">
    <property type="entry name" value="HATPase"/>
    <property type="match status" value="1"/>
</dbReference>
<dbReference type="Pfam" id="PF02518">
    <property type="entry name" value="HATPase_c"/>
    <property type="match status" value="1"/>
</dbReference>
<dbReference type="InterPro" id="IPR003660">
    <property type="entry name" value="HAMP_dom"/>
</dbReference>
<dbReference type="InterPro" id="IPR050428">
    <property type="entry name" value="TCS_sensor_his_kinase"/>
</dbReference>
<evidence type="ECO:0000256" key="9">
    <source>
        <dbReference type="ARBA" id="ARBA00023012"/>
    </source>
</evidence>
<feature type="transmembrane region" description="Helical" evidence="11">
    <location>
        <begin position="6"/>
        <end position="26"/>
    </location>
</feature>
<evidence type="ECO:0000259" key="13">
    <source>
        <dbReference type="PROSITE" id="PS50885"/>
    </source>
</evidence>
<proteinExistence type="predicted"/>
<dbReference type="SMART" id="SM00387">
    <property type="entry name" value="HATPase_c"/>
    <property type="match status" value="1"/>
</dbReference>
<evidence type="ECO:0000256" key="6">
    <source>
        <dbReference type="ARBA" id="ARBA00022692"/>
    </source>
</evidence>
<evidence type="ECO:0000313" key="14">
    <source>
        <dbReference type="EMBL" id="ASJ73650.1"/>
    </source>
</evidence>
<dbReference type="PRINTS" id="PR00344">
    <property type="entry name" value="BCTRLSENSOR"/>
</dbReference>
<dbReference type="PANTHER" id="PTHR45436">
    <property type="entry name" value="SENSOR HISTIDINE KINASE YKOH"/>
    <property type="match status" value="1"/>
</dbReference>
<dbReference type="EMBL" id="CP018632">
    <property type="protein sequence ID" value="ASJ73650.1"/>
    <property type="molecule type" value="Genomic_DNA"/>
</dbReference>
<feature type="domain" description="Histidine kinase" evidence="12">
    <location>
        <begin position="227"/>
        <end position="437"/>
    </location>
</feature>
<reference evidence="14 15" key="1">
    <citation type="submission" date="2016-12" db="EMBL/GenBank/DDBJ databases">
        <authorList>
            <person name="Song W.-J."/>
            <person name="Kurnit D.M."/>
        </authorList>
    </citation>
    <scope>NUCLEOTIDE SEQUENCE [LARGE SCALE GENOMIC DNA]</scope>
    <source>
        <strain evidence="14 15">IMCC3135</strain>
    </source>
</reference>
<keyword evidence="5 14" id="KW-0808">Transferase</keyword>
<dbReference type="GO" id="GO:0000155">
    <property type="term" value="F:phosphorelay sensor kinase activity"/>
    <property type="evidence" value="ECO:0007669"/>
    <property type="project" value="InterPro"/>
</dbReference>
<evidence type="ECO:0000256" key="1">
    <source>
        <dbReference type="ARBA" id="ARBA00000085"/>
    </source>
</evidence>
<evidence type="ECO:0000256" key="4">
    <source>
        <dbReference type="ARBA" id="ARBA00022553"/>
    </source>
</evidence>
<dbReference type="CDD" id="cd00082">
    <property type="entry name" value="HisKA"/>
    <property type="match status" value="1"/>
</dbReference>
<dbReference type="InterPro" id="IPR005467">
    <property type="entry name" value="His_kinase_dom"/>
</dbReference>
<dbReference type="SMART" id="SM00304">
    <property type="entry name" value="HAMP"/>
    <property type="match status" value="1"/>
</dbReference>
<dbReference type="SUPFAM" id="SSF55874">
    <property type="entry name" value="ATPase domain of HSP90 chaperone/DNA topoisomerase II/histidine kinase"/>
    <property type="match status" value="1"/>
</dbReference>
<dbReference type="Gene3D" id="6.10.340.10">
    <property type="match status" value="1"/>
</dbReference>
<evidence type="ECO:0000256" key="3">
    <source>
        <dbReference type="ARBA" id="ARBA00012438"/>
    </source>
</evidence>
<dbReference type="SUPFAM" id="SSF47384">
    <property type="entry name" value="Homodimeric domain of signal transducing histidine kinase"/>
    <property type="match status" value="1"/>
</dbReference>
<dbReference type="Pfam" id="PF00512">
    <property type="entry name" value="HisKA"/>
    <property type="match status" value="1"/>
</dbReference>
<evidence type="ECO:0000256" key="7">
    <source>
        <dbReference type="ARBA" id="ARBA00022777"/>
    </source>
</evidence>
<evidence type="ECO:0000256" key="5">
    <source>
        <dbReference type="ARBA" id="ARBA00022679"/>
    </source>
</evidence>
<dbReference type="Proteomes" id="UP000250079">
    <property type="component" value="Chromosome"/>
</dbReference>
<dbReference type="Gene3D" id="3.30.565.10">
    <property type="entry name" value="Histidine kinase-like ATPase, C-terminal domain"/>
    <property type="match status" value="1"/>
</dbReference>
<accession>A0A2Z2NXU9</accession>
<keyword evidence="7 14" id="KW-0418">Kinase</keyword>
<evidence type="ECO:0000259" key="12">
    <source>
        <dbReference type="PROSITE" id="PS50109"/>
    </source>
</evidence>
<evidence type="ECO:0000256" key="11">
    <source>
        <dbReference type="SAM" id="Phobius"/>
    </source>
</evidence>
<dbReference type="InterPro" id="IPR003661">
    <property type="entry name" value="HisK_dim/P_dom"/>
</dbReference>
<dbReference type="AlphaFoldDB" id="A0A2Z2NXU9"/>
<sequence length="437" mass="48966">MIFAALSAIMMSMLLAVLFWSISSLLERHIDETIVRQHAVLKDDLAQNGMESMLELIRLHAKYPASSSIHLLALNSEDRYLAGDLPLLPPVEGWQNLEKQTERIDENSSLRSYRALGTRFDDGTFVLVSEDIADLVQTRRLLLQSFSITLAVTVALSLFGGLFIGNVLLRRVESVNQIAQAIMNGDLSQRIPLVGRHDELGGLAESLNRMLARIDDLMQNLRAITSNIAHDLRSPLSRHRQRLELSRMKERSLEEYRAVIDTAIEDTDSILKTFEAMLRIAQIEAGTLREHFAQVELDEIADNIVDAFQAVADDEGKELCAHVESDCRVMGDRVLLTQLISNLIENALRHTPVGTHIRLDIERYEGKTRIVLSDTGPGIPEKERERVFRHFYRLDASRSTPGNGIGLSFVAAVVKAHDATIELDDNEPGLKVTITFS</sequence>
<keyword evidence="9" id="KW-0902">Two-component regulatory system</keyword>
<evidence type="ECO:0000256" key="2">
    <source>
        <dbReference type="ARBA" id="ARBA00004370"/>
    </source>
</evidence>
<keyword evidence="8 11" id="KW-1133">Transmembrane helix</keyword>
<name>A0A2Z2NXU9_9GAMM</name>
<dbReference type="GO" id="GO:0005886">
    <property type="term" value="C:plasma membrane"/>
    <property type="evidence" value="ECO:0007669"/>
    <property type="project" value="TreeGrafter"/>
</dbReference>
<protein>
    <recommendedName>
        <fullName evidence="3">histidine kinase</fullName>
        <ecNumber evidence="3">2.7.13.3</ecNumber>
    </recommendedName>
</protein>
<organism evidence="14 15">
    <name type="scientific">Granulosicoccus antarcticus IMCC3135</name>
    <dbReference type="NCBI Taxonomy" id="1192854"/>
    <lineage>
        <taxon>Bacteria</taxon>
        <taxon>Pseudomonadati</taxon>
        <taxon>Pseudomonadota</taxon>
        <taxon>Gammaproteobacteria</taxon>
        <taxon>Chromatiales</taxon>
        <taxon>Granulosicoccaceae</taxon>
        <taxon>Granulosicoccus</taxon>
    </lineage>
</organism>
<dbReference type="CDD" id="cd06225">
    <property type="entry name" value="HAMP"/>
    <property type="match status" value="1"/>
</dbReference>
<evidence type="ECO:0000313" key="15">
    <source>
        <dbReference type="Proteomes" id="UP000250079"/>
    </source>
</evidence>
<dbReference type="Pfam" id="PF00672">
    <property type="entry name" value="HAMP"/>
    <property type="match status" value="1"/>
</dbReference>
<dbReference type="InterPro" id="IPR003594">
    <property type="entry name" value="HATPase_dom"/>
</dbReference>